<dbReference type="GO" id="GO:0003964">
    <property type="term" value="F:RNA-directed DNA polymerase activity"/>
    <property type="evidence" value="ECO:0007669"/>
    <property type="project" value="UniProtKB-KW"/>
</dbReference>
<dbReference type="AlphaFoldDB" id="A0A699JRN4"/>
<sequence>MCGTFWKERQVSTRFVGPFEITETICPVAYQLRLPQELNNVNDTFHVSSLKKCLADQNQHVTLDEIQVDAKLKFVEEPVEILEREVKKLKWRRIPIVK</sequence>
<reference evidence="2" key="1">
    <citation type="journal article" date="2019" name="Sci. Rep.">
        <title>Draft genome of Tanacetum cinerariifolium, the natural source of mosquito coil.</title>
        <authorList>
            <person name="Yamashiro T."/>
            <person name="Shiraishi A."/>
            <person name="Satake H."/>
            <person name="Nakayama K."/>
        </authorList>
    </citation>
    <scope>NUCLEOTIDE SEQUENCE</scope>
</reference>
<organism evidence="2">
    <name type="scientific">Tanacetum cinerariifolium</name>
    <name type="common">Dalmatian daisy</name>
    <name type="synonym">Chrysanthemum cinerariifolium</name>
    <dbReference type="NCBI Taxonomy" id="118510"/>
    <lineage>
        <taxon>Eukaryota</taxon>
        <taxon>Viridiplantae</taxon>
        <taxon>Streptophyta</taxon>
        <taxon>Embryophyta</taxon>
        <taxon>Tracheophyta</taxon>
        <taxon>Spermatophyta</taxon>
        <taxon>Magnoliopsida</taxon>
        <taxon>eudicotyledons</taxon>
        <taxon>Gunneridae</taxon>
        <taxon>Pentapetalae</taxon>
        <taxon>asterids</taxon>
        <taxon>campanulids</taxon>
        <taxon>Asterales</taxon>
        <taxon>Asteraceae</taxon>
        <taxon>Asteroideae</taxon>
        <taxon>Anthemideae</taxon>
        <taxon>Anthemidinae</taxon>
        <taxon>Tanacetum</taxon>
    </lineage>
</organism>
<dbReference type="InterPro" id="IPR056924">
    <property type="entry name" value="SH3_Tf2-1"/>
</dbReference>
<proteinExistence type="predicted"/>
<feature type="domain" description="Tf2-1-like SH3-like" evidence="1">
    <location>
        <begin position="6"/>
        <end position="53"/>
    </location>
</feature>
<protein>
    <submittedName>
        <fullName evidence="2">Putative reverse transcriptase domain, ribonuclease H-like domain, aspartic peptidase domain protein</fullName>
    </submittedName>
</protein>
<name>A0A699JRN4_TANCI</name>
<evidence type="ECO:0000259" key="1">
    <source>
        <dbReference type="Pfam" id="PF24626"/>
    </source>
</evidence>
<dbReference type="EMBL" id="BKCJ010441771">
    <property type="protein sequence ID" value="GFA53890.1"/>
    <property type="molecule type" value="Genomic_DNA"/>
</dbReference>
<keyword evidence="2" id="KW-0695">RNA-directed DNA polymerase</keyword>
<feature type="non-terminal residue" evidence="2">
    <location>
        <position position="98"/>
    </location>
</feature>
<evidence type="ECO:0000313" key="2">
    <source>
        <dbReference type="EMBL" id="GFA53890.1"/>
    </source>
</evidence>
<dbReference type="Pfam" id="PF24626">
    <property type="entry name" value="SH3_Tf2-1"/>
    <property type="match status" value="1"/>
</dbReference>
<gene>
    <name evidence="2" type="ORF">Tci_625862</name>
</gene>
<keyword evidence="2" id="KW-0808">Transferase</keyword>
<dbReference type="PANTHER" id="PTHR46148:SF59">
    <property type="entry name" value="NUCLEOTIDYLTRANSFERASE, RIBONUCLEASE H"/>
    <property type="match status" value="1"/>
</dbReference>
<dbReference type="PANTHER" id="PTHR46148">
    <property type="entry name" value="CHROMO DOMAIN-CONTAINING PROTEIN"/>
    <property type="match status" value="1"/>
</dbReference>
<accession>A0A699JRN4</accession>
<keyword evidence="2" id="KW-0548">Nucleotidyltransferase</keyword>
<comment type="caution">
    <text evidence="2">The sequence shown here is derived from an EMBL/GenBank/DDBJ whole genome shotgun (WGS) entry which is preliminary data.</text>
</comment>